<evidence type="ECO:0000256" key="5">
    <source>
        <dbReference type="ARBA" id="ARBA00022889"/>
    </source>
</evidence>
<dbReference type="SUPFAM" id="SSF48726">
    <property type="entry name" value="Immunoglobulin"/>
    <property type="match status" value="4"/>
</dbReference>
<reference evidence="15" key="3">
    <citation type="journal article" date="2013" name="Nucleic Acids Res.">
        <title>The genome of Anopheles darlingi, the main neotropical malaria vector.</title>
        <authorList>
            <person name="Marinotti O."/>
            <person name="Cerqueira G.C."/>
            <person name="de Almeida L.G."/>
            <person name="Ferro M.I."/>
            <person name="Loreto E.L."/>
            <person name="Zaha A."/>
            <person name="Teixeira S.M."/>
            <person name="Wespiser A.R."/>
            <person name="Almeida E Silva A."/>
            <person name="Schlindwein A.D."/>
            <person name="Pacheco A.C."/>
            <person name="Silva A.L."/>
            <person name="Graveley B.R."/>
            <person name="Walenz B.P."/>
            <person name="Lima Bde A."/>
            <person name="Ribeiro C.A."/>
            <person name="Nunes-Silva C.G."/>
            <person name="de Carvalho C.R."/>
            <person name="Soares C.M."/>
            <person name="de Menezes C.B."/>
            <person name="Matiolli C."/>
            <person name="Caffrey D."/>
            <person name="Araujo D.A."/>
            <person name="de Oliveira D.M."/>
            <person name="Golenbock D."/>
            <person name="Grisard E.C."/>
            <person name="Fantinatti-Garboggini F."/>
            <person name="de Carvalho F.M."/>
            <person name="Barcellos F.G."/>
            <person name="Prosdocimi F."/>
            <person name="May G."/>
            <person name="Azevedo Junior G.M."/>
            <person name="Guimaraes G.M."/>
            <person name="Goldman G.H."/>
            <person name="Padilha I.Q."/>
            <person name="Batista Jda S."/>
            <person name="Ferro J.A."/>
            <person name="Ribeiro J.M."/>
            <person name="Fietto J.L."/>
            <person name="Dabbas K.M."/>
            <person name="Cerdeira L."/>
            <person name="Agnez-Lima L.F."/>
            <person name="Brocchi M."/>
            <person name="de Carvalho M.O."/>
            <person name="Teixeira Mde M."/>
            <person name="Diniz Maia Mde M."/>
            <person name="Goldman M.H."/>
            <person name="Cruz Schneider M.P."/>
            <person name="Felipe M.S."/>
            <person name="Hungria M."/>
            <person name="Nicolas M.F."/>
            <person name="Pereira M."/>
            <person name="Montes M.A."/>
            <person name="Cantao M.E."/>
            <person name="Vincentz M."/>
            <person name="Rafael M.S."/>
            <person name="Silverman N."/>
            <person name="Stoco P.H."/>
            <person name="Souza R.C."/>
            <person name="Vicentini R."/>
            <person name="Gazzinelli R.T."/>
            <person name="Neves Rde O."/>
            <person name="Silva R."/>
            <person name="Astolfi-Filho S."/>
            <person name="Maciel T.E."/>
            <person name="Urmenyi T.P."/>
            <person name="Tadei W.P."/>
            <person name="Camargo E.P."/>
            <person name="de Vasconcelos A.T."/>
        </authorList>
    </citation>
    <scope>NUCLEOTIDE SEQUENCE</scope>
</reference>
<dbReference type="Pfam" id="PF13927">
    <property type="entry name" value="Ig_3"/>
    <property type="match status" value="1"/>
</dbReference>
<dbReference type="InterPro" id="IPR007110">
    <property type="entry name" value="Ig-like_dom"/>
</dbReference>
<evidence type="ECO:0000256" key="11">
    <source>
        <dbReference type="SAM" id="MobiDB-lite"/>
    </source>
</evidence>
<dbReference type="PROSITE" id="PS50853">
    <property type="entry name" value="FN3"/>
    <property type="match status" value="2"/>
</dbReference>
<dbReference type="SMART" id="SM00409">
    <property type="entry name" value="IG"/>
    <property type="match status" value="4"/>
</dbReference>
<dbReference type="InterPro" id="IPR013098">
    <property type="entry name" value="Ig_I-set"/>
</dbReference>
<dbReference type="GO" id="GO:0009653">
    <property type="term" value="P:anatomical structure morphogenesis"/>
    <property type="evidence" value="ECO:0007669"/>
    <property type="project" value="UniProtKB-ARBA"/>
</dbReference>
<dbReference type="InterPro" id="IPR003598">
    <property type="entry name" value="Ig_sub2"/>
</dbReference>
<dbReference type="Pfam" id="PF07679">
    <property type="entry name" value="I-set"/>
    <property type="match status" value="3"/>
</dbReference>
<dbReference type="PRINTS" id="PR01838">
    <property type="entry name" value="NCAMFAMILY"/>
</dbReference>
<comment type="subcellular location">
    <subcellularLocation>
        <location evidence="1">Membrane</location>
        <topology evidence="1">Single-pass membrane protein</topology>
    </subcellularLocation>
</comment>
<dbReference type="STRING" id="43151.W5JN99"/>
<feature type="domain" description="Fibronectin type-III" evidence="14">
    <location>
        <begin position="438"/>
        <end position="535"/>
    </location>
</feature>
<keyword evidence="6 12" id="KW-1133">Transmembrane helix</keyword>
<feature type="domain" description="Ig-like" evidence="13">
    <location>
        <begin position="143"/>
        <end position="231"/>
    </location>
</feature>
<evidence type="ECO:0000256" key="7">
    <source>
        <dbReference type="ARBA" id="ARBA00023136"/>
    </source>
</evidence>
<reference evidence="16" key="4">
    <citation type="submission" date="2015-06" db="UniProtKB">
        <authorList>
            <consortium name="EnsemblMetazoa"/>
        </authorList>
    </citation>
    <scope>IDENTIFICATION</scope>
</reference>
<evidence type="ECO:0000256" key="2">
    <source>
        <dbReference type="ARBA" id="ARBA00022692"/>
    </source>
</evidence>
<dbReference type="InterPro" id="IPR036179">
    <property type="entry name" value="Ig-like_dom_sf"/>
</dbReference>
<keyword evidence="17" id="KW-1185">Reference proteome</keyword>
<feature type="domain" description="Fibronectin type-III" evidence="14">
    <location>
        <begin position="553"/>
        <end position="655"/>
    </location>
</feature>
<dbReference type="PANTHER" id="PTHR12231">
    <property type="entry name" value="CTX-RELATED TYPE I TRANSMEMBRANE PROTEIN"/>
    <property type="match status" value="1"/>
</dbReference>
<evidence type="ECO:0000256" key="9">
    <source>
        <dbReference type="ARBA" id="ARBA00023180"/>
    </source>
</evidence>
<evidence type="ECO:0000259" key="14">
    <source>
        <dbReference type="PROSITE" id="PS50853"/>
    </source>
</evidence>
<dbReference type="EnsemblMetazoa" id="ADAC004013-RA">
    <property type="protein sequence ID" value="ADAC004013-PA"/>
    <property type="gene ID" value="ADAC004013"/>
</dbReference>
<keyword evidence="4" id="KW-0677">Repeat</keyword>
<dbReference type="AlphaFoldDB" id="W5JN99"/>
<dbReference type="CDD" id="cd00096">
    <property type="entry name" value="Ig"/>
    <property type="match status" value="1"/>
</dbReference>
<keyword evidence="5" id="KW-0130">Cell adhesion</keyword>
<name>W5JN99_ANODA</name>
<gene>
    <name evidence="15" type="ORF">AND_004013</name>
</gene>
<feature type="domain" description="Ig-like" evidence="13">
    <location>
        <begin position="236"/>
        <end position="336"/>
    </location>
</feature>
<keyword evidence="3" id="KW-0732">Signal</keyword>
<evidence type="ECO:0000259" key="13">
    <source>
        <dbReference type="PROSITE" id="PS50835"/>
    </source>
</evidence>
<evidence type="ECO:0000256" key="8">
    <source>
        <dbReference type="ARBA" id="ARBA00023157"/>
    </source>
</evidence>
<evidence type="ECO:0000256" key="4">
    <source>
        <dbReference type="ARBA" id="ARBA00022737"/>
    </source>
</evidence>
<accession>W5JN99</accession>
<dbReference type="OMA" id="HITVEYS"/>
<dbReference type="SMART" id="SM00060">
    <property type="entry name" value="FN3"/>
    <property type="match status" value="2"/>
</dbReference>
<dbReference type="EMBL" id="ADMH02001058">
    <property type="protein sequence ID" value="ETN64249.1"/>
    <property type="molecule type" value="Genomic_DNA"/>
</dbReference>
<dbReference type="VEuPathDB" id="VectorBase:ADAC004013"/>
<keyword evidence="10" id="KW-0393">Immunoglobulin domain</keyword>
<reference evidence="15" key="2">
    <citation type="submission" date="2010-05" db="EMBL/GenBank/DDBJ databases">
        <authorList>
            <person name="Almeida L.G."/>
            <person name="Nicolas M.F."/>
            <person name="Souza R.C."/>
            <person name="Vasconcelos A.T.R."/>
        </authorList>
    </citation>
    <scope>NUCLEOTIDE SEQUENCE</scope>
</reference>
<dbReference type="Proteomes" id="UP000000673">
    <property type="component" value="Unassembled WGS sequence"/>
</dbReference>
<keyword evidence="9" id="KW-0325">Glycoprotein</keyword>
<dbReference type="GO" id="GO:0007155">
    <property type="term" value="P:cell adhesion"/>
    <property type="evidence" value="ECO:0007669"/>
    <property type="project" value="UniProtKB-KW"/>
</dbReference>
<evidence type="ECO:0000256" key="1">
    <source>
        <dbReference type="ARBA" id="ARBA00004167"/>
    </source>
</evidence>
<dbReference type="eggNOG" id="KOG3510">
    <property type="taxonomic scope" value="Eukaryota"/>
</dbReference>
<dbReference type="Pfam" id="PF00041">
    <property type="entry name" value="fn3"/>
    <property type="match status" value="2"/>
</dbReference>
<organism evidence="15">
    <name type="scientific">Anopheles darlingi</name>
    <name type="common">Mosquito</name>
    <dbReference type="NCBI Taxonomy" id="43151"/>
    <lineage>
        <taxon>Eukaryota</taxon>
        <taxon>Metazoa</taxon>
        <taxon>Ecdysozoa</taxon>
        <taxon>Arthropoda</taxon>
        <taxon>Hexapoda</taxon>
        <taxon>Insecta</taxon>
        <taxon>Pterygota</taxon>
        <taxon>Neoptera</taxon>
        <taxon>Endopterygota</taxon>
        <taxon>Diptera</taxon>
        <taxon>Nematocera</taxon>
        <taxon>Culicoidea</taxon>
        <taxon>Culicidae</taxon>
        <taxon>Anophelinae</taxon>
        <taxon>Anopheles</taxon>
    </lineage>
</organism>
<feature type="region of interest" description="Disordered" evidence="11">
    <location>
        <begin position="982"/>
        <end position="1001"/>
    </location>
</feature>
<dbReference type="VEuPathDB" id="VectorBase:ADAR2_002737"/>
<feature type="domain" description="Ig-like" evidence="13">
    <location>
        <begin position="66"/>
        <end position="136"/>
    </location>
</feature>
<dbReference type="HOGENOM" id="CLU_010961_2_0_1"/>
<feature type="domain" description="Ig-like" evidence="13">
    <location>
        <begin position="341"/>
        <end position="433"/>
    </location>
</feature>
<evidence type="ECO:0000256" key="12">
    <source>
        <dbReference type="SAM" id="Phobius"/>
    </source>
</evidence>
<protein>
    <submittedName>
        <fullName evidence="15">Neural cell adhesion molecule</fullName>
    </submittedName>
</protein>
<dbReference type="InterPro" id="IPR003599">
    <property type="entry name" value="Ig_sub"/>
</dbReference>
<dbReference type="PROSITE" id="PS50835">
    <property type="entry name" value="IG_LIKE"/>
    <property type="match status" value="4"/>
</dbReference>
<sequence>MIYTESIASGTALALIFNSLQESMAGTYYCAASYSVTEKLNAAVVVETYVAITWKDAPTDQRPLLGTDYIVRCEVTANPPATVDWLRNGDQIKSSGRYVIENRGLLIKNITEADDGMYTCRAAVMSTGELKNREIRVEVQIMPEVQPLKPVMDAVEGQSFSVMCNATGKPVPEFQWIKQGTQQNAADLDRFSVNAITGQLDISKVEQQDHDSYACIARNPAGQSESVMKLNVLIRPKIIELINITVSEDTEAVFVCKAFGRPEPEITFRRYGTLEEYSIGLQVSDDRIQLEQSVDVDKGESVGTLRISKVTTTDDGLYECIARNRGDVAFKAGHITVEYSPIFDHMKSLPPVYTWEERPANLSCFAQAIPNATIEWRWNDRRVEDLYDQNMRIENHGLRSDLIISPRDRRYYSAYKCVARNKLGTAEHVMELREARRPERVPQAKARIVSATSITFDVMAPPAEPGLPLTAFSVQWMEQLYDDWNRATNRTWSPDSPYIVEGLRPQTAYKFRFAVRNVVGLSQWSADVYQSTPRRSEPETPRILHTPIQDEEEGNDPIVTSPYADHFDMRWSIPVDNGEPIDMYRIKYCPGSKINGIWTEMEEHCMEQDVVRMTNYEMRSLQADTYYRIELMAHNAIGFSKAAHVLMKTARGESDNPLGTTYDVYPAGFGGYSSATSGCHRLSVLTNTPKDRITPVTGVSEGHEKYETQYPMPIDNYYTGSGNVLTGALSSVSGVGSISIALTSGSSNDDTSEHISDISKSSVVKAQNEGIDVVLRVDSPTLSSAAVIGIVIGAVLLLLIIIDLLCCLFGNLGIMAMLCRKTKRSPSDLDDEAKLGSLYGWRFPLPYCSGSLIKERPPSPLPLPPPIVKLGATTPLEDEKQPLNTQPPNGGSPVKVNSSVEFDGRVVHSRSGDIIGKNSSVKDAMNSAKSVMLPAKHRPQQHKNLAAMALIDGIEILLPLAYSRLTMGYLPEKPTRVTVRRQSALPHHSSAPTPFTGRQPEADLRQQTLVASSFAIMLLKGHAAPHMGRLQGKAQNRTSVPEG</sequence>
<dbReference type="SMART" id="SM00408">
    <property type="entry name" value="IGc2"/>
    <property type="match status" value="4"/>
</dbReference>
<dbReference type="Gene3D" id="2.60.40.10">
    <property type="entry name" value="Immunoglobulins"/>
    <property type="match status" value="6"/>
</dbReference>
<dbReference type="InterPro" id="IPR036116">
    <property type="entry name" value="FN3_sf"/>
</dbReference>
<evidence type="ECO:0000313" key="16">
    <source>
        <dbReference type="EnsemblMetazoa" id="ADAC004013-PA"/>
    </source>
</evidence>
<keyword evidence="8" id="KW-1015">Disulfide bond</keyword>
<feature type="transmembrane region" description="Helical" evidence="12">
    <location>
        <begin position="785"/>
        <end position="814"/>
    </location>
</feature>
<evidence type="ECO:0000256" key="6">
    <source>
        <dbReference type="ARBA" id="ARBA00022989"/>
    </source>
</evidence>
<dbReference type="InterPro" id="IPR013783">
    <property type="entry name" value="Ig-like_fold"/>
</dbReference>
<keyword evidence="7 12" id="KW-0472">Membrane</keyword>
<evidence type="ECO:0000313" key="15">
    <source>
        <dbReference type="EMBL" id="ETN64249.1"/>
    </source>
</evidence>
<dbReference type="InterPro" id="IPR051170">
    <property type="entry name" value="Neural/epithelial_adhesion"/>
</dbReference>
<proteinExistence type="predicted"/>
<dbReference type="CDD" id="cd00063">
    <property type="entry name" value="FN3"/>
    <property type="match status" value="2"/>
</dbReference>
<keyword evidence="2 12" id="KW-0812">Transmembrane</keyword>
<reference evidence="15 17" key="1">
    <citation type="journal article" date="2010" name="BMC Genomics">
        <title>Combination of measures distinguishes pre-miRNAs from other stem-loops in the genome of the newly sequenced Anopheles darlingi.</title>
        <authorList>
            <person name="Mendes N.D."/>
            <person name="Freitas A.T."/>
            <person name="Vasconcelos A.T."/>
            <person name="Sagot M.F."/>
        </authorList>
    </citation>
    <scope>NUCLEOTIDE SEQUENCE</scope>
</reference>
<dbReference type="FunCoup" id="W5JN99">
    <property type="interactions" value="289"/>
</dbReference>
<evidence type="ECO:0000256" key="10">
    <source>
        <dbReference type="ARBA" id="ARBA00023319"/>
    </source>
</evidence>
<dbReference type="InterPro" id="IPR009138">
    <property type="entry name" value="Neural_cell_adh"/>
</dbReference>
<dbReference type="PANTHER" id="PTHR12231:SF269">
    <property type="entry name" value="FASCILIN 2-LIKE PROTEIN"/>
    <property type="match status" value="1"/>
</dbReference>
<dbReference type="GO" id="GO:0030154">
    <property type="term" value="P:cell differentiation"/>
    <property type="evidence" value="ECO:0007669"/>
    <property type="project" value="UniProtKB-ARBA"/>
</dbReference>
<dbReference type="FunFam" id="2.60.40.10:FF:000032">
    <property type="entry name" value="palladin isoform X1"/>
    <property type="match status" value="1"/>
</dbReference>
<dbReference type="InterPro" id="IPR003961">
    <property type="entry name" value="FN3_dom"/>
</dbReference>
<dbReference type="SUPFAM" id="SSF49265">
    <property type="entry name" value="Fibronectin type III"/>
    <property type="match status" value="1"/>
</dbReference>
<evidence type="ECO:0000256" key="3">
    <source>
        <dbReference type="ARBA" id="ARBA00022729"/>
    </source>
</evidence>
<dbReference type="GO" id="GO:0005886">
    <property type="term" value="C:plasma membrane"/>
    <property type="evidence" value="ECO:0007669"/>
    <property type="project" value="UniProtKB-ARBA"/>
</dbReference>
<evidence type="ECO:0000313" key="17">
    <source>
        <dbReference type="Proteomes" id="UP000000673"/>
    </source>
</evidence>